<dbReference type="InterPro" id="IPR000073">
    <property type="entry name" value="AB_hydrolase_1"/>
</dbReference>
<dbReference type="RefSeq" id="WP_331713303.1">
    <property type="nucleotide sequence ID" value="NZ_WOXT01000001.1"/>
</dbReference>
<keyword evidence="2" id="KW-0378">Hydrolase</keyword>
<protein>
    <submittedName>
        <fullName evidence="2">Alpha/beta hydrolase</fullName>
    </submittedName>
</protein>
<accession>A0A7C9HK77</accession>
<dbReference type="Gene3D" id="3.40.50.1820">
    <property type="entry name" value="alpha/beta hydrolase"/>
    <property type="match status" value="1"/>
</dbReference>
<dbReference type="PANTHER" id="PTHR37946">
    <property type="entry name" value="SLL1969 PROTEIN"/>
    <property type="match status" value="1"/>
</dbReference>
<proteinExistence type="predicted"/>
<organism evidence="2 3">
    <name type="scientific">Noviluteimonas gilva</name>
    <dbReference type="NCBI Taxonomy" id="2682097"/>
    <lineage>
        <taxon>Bacteria</taxon>
        <taxon>Pseudomonadati</taxon>
        <taxon>Pseudomonadota</taxon>
        <taxon>Gammaproteobacteria</taxon>
        <taxon>Lysobacterales</taxon>
        <taxon>Lysobacteraceae</taxon>
        <taxon>Noviluteimonas</taxon>
    </lineage>
</organism>
<dbReference type="InterPro" id="IPR029058">
    <property type="entry name" value="AB_hydrolase_fold"/>
</dbReference>
<keyword evidence="3" id="KW-1185">Reference proteome</keyword>
<feature type="domain" description="AB hydrolase-1" evidence="1">
    <location>
        <begin position="5"/>
        <end position="144"/>
    </location>
</feature>
<dbReference type="EMBL" id="WOXT01000001">
    <property type="protein sequence ID" value="MUV12610.1"/>
    <property type="molecule type" value="Genomic_DNA"/>
</dbReference>
<sequence length="206" mass="21379">MKRTVVLLHGLWMPGMAMHSLAKRLQEAGYDTEVFSYMSVADGPDRAVQALVDTIGTREVDLVAHSLGGLIAMQALRQAPHLKVGRLVCMGSPLKGSGAASGLLRLPMAGLLLGQSAALLREGFPDWTGATQVGVVAGNVPHGLGAFFAGFADTHDGTVAVDETRLPGVADHVVIPASHSGLLFSQEAADRAIAFLGTGRFDGQGA</sequence>
<gene>
    <name evidence="2" type="ORF">GN331_00125</name>
</gene>
<evidence type="ECO:0000313" key="3">
    <source>
        <dbReference type="Proteomes" id="UP000479692"/>
    </source>
</evidence>
<dbReference type="GO" id="GO:0016787">
    <property type="term" value="F:hydrolase activity"/>
    <property type="evidence" value="ECO:0007669"/>
    <property type="project" value="UniProtKB-KW"/>
</dbReference>
<dbReference type="PANTHER" id="PTHR37946:SF1">
    <property type="entry name" value="SLL1969 PROTEIN"/>
    <property type="match status" value="1"/>
</dbReference>
<reference evidence="2 3" key="1">
    <citation type="submission" date="2019-12" db="EMBL/GenBank/DDBJ databases">
        <authorList>
            <person name="Xu J."/>
        </authorList>
    </citation>
    <scope>NUCLEOTIDE SEQUENCE [LARGE SCALE GENOMIC DNA]</scope>
    <source>
        <strain evidence="2 3">HX-5-24</strain>
    </source>
</reference>
<evidence type="ECO:0000259" key="1">
    <source>
        <dbReference type="Pfam" id="PF12697"/>
    </source>
</evidence>
<dbReference type="Proteomes" id="UP000479692">
    <property type="component" value="Unassembled WGS sequence"/>
</dbReference>
<name>A0A7C9HK77_9GAMM</name>
<dbReference type="SUPFAM" id="SSF53474">
    <property type="entry name" value="alpha/beta-Hydrolases"/>
    <property type="match status" value="1"/>
</dbReference>
<dbReference type="AlphaFoldDB" id="A0A7C9HK77"/>
<evidence type="ECO:0000313" key="2">
    <source>
        <dbReference type="EMBL" id="MUV12610.1"/>
    </source>
</evidence>
<comment type="caution">
    <text evidence="2">The sequence shown here is derived from an EMBL/GenBank/DDBJ whole genome shotgun (WGS) entry which is preliminary data.</text>
</comment>
<dbReference type="Pfam" id="PF12697">
    <property type="entry name" value="Abhydrolase_6"/>
    <property type="match status" value="1"/>
</dbReference>